<name>A0A655XU74_VIBCL</name>
<gene>
    <name evidence="1" type="ORF">ERS013200_00831</name>
</gene>
<evidence type="ECO:0000313" key="1">
    <source>
        <dbReference type="EMBL" id="CSC21087.1"/>
    </source>
</evidence>
<protein>
    <submittedName>
        <fullName evidence="1">Uncharacterized protein</fullName>
    </submittedName>
</protein>
<evidence type="ECO:0000313" key="2">
    <source>
        <dbReference type="Proteomes" id="UP000041770"/>
    </source>
</evidence>
<reference evidence="1 2" key="1">
    <citation type="submission" date="2015-07" db="EMBL/GenBank/DDBJ databases">
        <authorList>
            <consortium name="Pathogen Informatics"/>
        </authorList>
    </citation>
    <scope>NUCLEOTIDE SEQUENCE [LARGE SCALE GENOMIC DNA]</scope>
    <source>
        <strain evidence="1 2">A316</strain>
    </source>
</reference>
<organism evidence="1 2">
    <name type="scientific">Vibrio cholerae</name>
    <dbReference type="NCBI Taxonomy" id="666"/>
    <lineage>
        <taxon>Bacteria</taxon>
        <taxon>Pseudomonadati</taxon>
        <taxon>Pseudomonadota</taxon>
        <taxon>Gammaproteobacteria</taxon>
        <taxon>Vibrionales</taxon>
        <taxon>Vibrionaceae</taxon>
        <taxon>Vibrio</taxon>
    </lineage>
</organism>
<dbReference type="EMBL" id="CWQY01000004">
    <property type="protein sequence ID" value="CSC21087.1"/>
    <property type="molecule type" value="Genomic_DNA"/>
</dbReference>
<dbReference type="AlphaFoldDB" id="A0A655XU74"/>
<proteinExistence type="predicted"/>
<sequence length="53" mass="5956">MVSIKHTRFDIRCVYQRTVVNVSMNILSRNLTGSDIVCVEVLNVLTFTVISGL</sequence>
<dbReference type="Proteomes" id="UP000041770">
    <property type="component" value="Unassembled WGS sequence"/>
</dbReference>
<accession>A0A655XU74</accession>